<dbReference type="VEuPathDB" id="FungiDB:CC1G_12698"/>
<reference evidence="2 3" key="1">
    <citation type="journal article" date="2010" name="Proc. Natl. Acad. Sci. U.S.A.">
        <title>Insights into evolution of multicellular fungi from the assembled chromosomes of the mushroom Coprinopsis cinerea (Coprinus cinereus).</title>
        <authorList>
            <person name="Stajich J.E."/>
            <person name="Wilke S.K."/>
            <person name="Ahren D."/>
            <person name="Au C.H."/>
            <person name="Birren B.W."/>
            <person name="Borodovsky M."/>
            <person name="Burns C."/>
            <person name="Canback B."/>
            <person name="Casselton L.A."/>
            <person name="Cheng C.K."/>
            <person name="Deng J."/>
            <person name="Dietrich F.S."/>
            <person name="Fargo D.C."/>
            <person name="Farman M.L."/>
            <person name="Gathman A.C."/>
            <person name="Goldberg J."/>
            <person name="Guigo R."/>
            <person name="Hoegger P.J."/>
            <person name="Hooker J.B."/>
            <person name="Huggins A."/>
            <person name="James T.Y."/>
            <person name="Kamada T."/>
            <person name="Kilaru S."/>
            <person name="Kodira C."/>
            <person name="Kues U."/>
            <person name="Kupfer D."/>
            <person name="Kwan H.S."/>
            <person name="Lomsadze A."/>
            <person name="Li W."/>
            <person name="Lilly W.W."/>
            <person name="Ma L.J."/>
            <person name="Mackey A.J."/>
            <person name="Manning G."/>
            <person name="Martin F."/>
            <person name="Muraguchi H."/>
            <person name="Natvig D.O."/>
            <person name="Palmerini H."/>
            <person name="Ramesh M.A."/>
            <person name="Rehmeyer C.J."/>
            <person name="Roe B.A."/>
            <person name="Shenoy N."/>
            <person name="Stanke M."/>
            <person name="Ter-Hovhannisyan V."/>
            <person name="Tunlid A."/>
            <person name="Velagapudi R."/>
            <person name="Vision T.J."/>
            <person name="Zeng Q."/>
            <person name="Zolan M.E."/>
            <person name="Pukkila P.J."/>
        </authorList>
    </citation>
    <scope>NUCLEOTIDE SEQUENCE [LARGE SCALE GENOMIC DNA]</scope>
    <source>
        <strain evidence="3">Okayama-7 / 130 / ATCC MYA-4618 / FGSC 9003</strain>
    </source>
</reference>
<dbReference type="RefSeq" id="XP_001831996.2">
    <property type="nucleotide sequence ID" value="XM_001831944.2"/>
</dbReference>
<accession>A8NAZ4</accession>
<gene>
    <name evidence="2" type="ORF">CC1G_12698</name>
</gene>
<proteinExistence type="predicted"/>
<dbReference type="HOGENOM" id="CLU_1023131_0_0_1"/>
<sequence length="272" mass="29488">MLAAGSSAMEVEVPDDLRFVPFDYDIDEGTTLLQEEGGEEVWRTFSTQEAEGPPPSQSSASVPAQHVKGADGTAQPEGTGTLKADKGKQREGWAPFADEAAAIAWFSTLPEDNAASLMRAYLANTVAMSGPPHREAFPKDSKFPLATALKSAREASAQQSGASANKEMEEILKGVVDSMPENIRQEILSDDSELIWNIPSLESAGMSADLIDAQLNYMSSWLATLVNHYMHNCEVHERLENHLRAVKAALVLREQSTALSDSLKGLCNMYDS</sequence>
<dbReference type="Proteomes" id="UP000001861">
    <property type="component" value="Unassembled WGS sequence"/>
</dbReference>
<evidence type="ECO:0000313" key="2">
    <source>
        <dbReference type="EMBL" id="EAU89825.2"/>
    </source>
</evidence>
<evidence type="ECO:0000313" key="3">
    <source>
        <dbReference type="Proteomes" id="UP000001861"/>
    </source>
</evidence>
<organism evidence="2 3">
    <name type="scientific">Coprinopsis cinerea (strain Okayama-7 / 130 / ATCC MYA-4618 / FGSC 9003)</name>
    <name type="common">Inky cap fungus</name>
    <name type="synonym">Hormographiella aspergillata</name>
    <dbReference type="NCBI Taxonomy" id="240176"/>
    <lineage>
        <taxon>Eukaryota</taxon>
        <taxon>Fungi</taxon>
        <taxon>Dikarya</taxon>
        <taxon>Basidiomycota</taxon>
        <taxon>Agaricomycotina</taxon>
        <taxon>Agaricomycetes</taxon>
        <taxon>Agaricomycetidae</taxon>
        <taxon>Agaricales</taxon>
        <taxon>Agaricineae</taxon>
        <taxon>Psathyrellaceae</taxon>
        <taxon>Coprinopsis</taxon>
    </lineage>
</organism>
<feature type="region of interest" description="Disordered" evidence="1">
    <location>
        <begin position="45"/>
        <end position="89"/>
    </location>
</feature>
<name>A8NAZ4_COPC7</name>
<evidence type="ECO:0000256" key="1">
    <source>
        <dbReference type="SAM" id="MobiDB-lite"/>
    </source>
</evidence>
<comment type="caution">
    <text evidence="2">The sequence shown here is derived from an EMBL/GenBank/DDBJ whole genome shotgun (WGS) entry which is preliminary data.</text>
</comment>
<dbReference type="KEGG" id="cci:CC1G_12698"/>
<dbReference type="GeneID" id="6008478"/>
<keyword evidence="3" id="KW-1185">Reference proteome</keyword>
<dbReference type="InParanoid" id="A8NAZ4"/>
<dbReference type="EMBL" id="AACS02000009">
    <property type="protein sequence ID" value="EAU89825.2"/>
    <property type="molecule type" value="Genomic_DNA"/>
</dbReference>
<dbReference type="AlphaFoldDB" id="A8NAZ4"/>
<protein>
    <submittedName>
        <fullName evidence="2">Uncharacterized protein</fullName>
    </submittedName>
</protein>